<dbReference type="EMBL" id="CM026426">
    <property type="protein sequence ID" value="KAG0572317.1"/>
    <property type="molecule type" value="Genomic_DNA"/>
</dbReference>
<evidence type="ECO:0000313" key="3">
    <source>
        <dbReference type="Proteomes" id="UP000822688"/>
    </source>
</evidence>
<evidence type="ECO:0000256" key="1">
    <source>
        <dbReference type="SAM" id="MobiDB-lite"/>
    </source>
</evidence>
<accession>A0A8T0HNC1</accession>
<gene>
    <name evidence="2" type="ORF">KC19_VG084400</name>
</gene>
<evidence type="ECO:0000313" key="2">
    <source>
        <dbReference type="EMBL" id="KAG0572317.1"/>
    </source>
</evidence>
<dbReference type="AlphaFoldDB" id="A0A8T0HNC1"/>
<dbReference type="Proteomes" id="UP000822688">
    <property type="component" value="Chromosome V"/>
</dbReference>
<sequence>MVDQVHAGEHPRGDPHQQRFPNGVSDDLGQENRASPVGAGRGGGIPSPERSSDSAIPLREEGNAAGEDGRDISDAPSVDVSDDSSGDEGAHQWGDSDDETDASIAALEEGSDYSLVPRIRIL</sequence>
<proteinExistence type="predicted"/>
<feature type="compositionally biased region" description="Basic and acidic residues" evidence="1">
    <location>
        <begin position="58"/>
        <end position="73"/>
    </location>
</feature>
<protein>
    <submittedName>
        <fullName evidence="2">Uncharacterized protein</fullName>
    </submittedName>
</protein>
<keyword evidence="3" id="KW-1185">Reference proteome</keyword>
<feature type="compositionally biased region" description="Basic and acidic residues" evidence="1">
    <location>
        <begin position="1"/>
        <end position="17"/>
    </location>
</feature>
<name>A0A8T0HNC1_CERPU</name>
<organism evidence="2 3">
    <name type="scientific">Ceratodon purpureus</name>
    <name type="common">Fire moss</name>
    <name type="synonym">Dicranum purpureum</name>
    <dbReference type="NCBI Taxonomy" id="3225"/>
    <lineage>
        <taxon>Eukaryota</taxon>
        <taxon>Viridiplantae</taxon>
        <taxon>Streptophyta</taxon>
        <taxon>Embryophyta</taxon>
        <taxon>Bryophyta</taxon>
        <taxon>Bryophytina</taxon>
        <taxon>Bryopsida</taxon>
        <taxon>Dicranidae</taxon>
        <taxon>Pseudoditrichales</taxon>
        <taxon>Ditrichaceae</taxon>
        <taxon>Ceratodon</taxon>
    </lineage>
</organism>
<reference evidence="2" key="1">
    <citation type="submission" date="2020-06" db="EMBL/GenBank/DDBJ databases">
        <title>WGS assembly of Ceratodon purpureus strain R40.</title>
        <authorList>
            <person name="Carey S.B."/>
            <person name="Jenkins J."/>
            <person name="Shu S."/>
            <person name="Lovell J.T."/>
            <person name="Sreedasyam A."/>
            <person name="Maumus F."/>
            <person name="Tiley G.P."/>
            <person name="Fernandez-Pozo N."/>
            <person name="Barry K."/>
            <person name="Chen C."/>
            <person name="Wang M."/>
            <person name="Lipzen A."/>
            <person name="Daum C."/>
            <person name="Saski C.A."/>
            <person name="Payton A.C."/>
            <person name="Mcbreen J.C."/>
            <person name="Conrad R.E."/>
            <person name="Kollar L.M."/>
            <person name="Olsson S."/>
            <person name="Huttunen S."/>
            <person name="Landis J.B."/>
            <person name="Wickett N.J."/>
            <person name="Johnson M.G."/>
            <person name="Rensing S.A."/>
            <person name="Grimwood J."/>
            <person name="Schmutz J."/>
            <person name="Mcdaniel S.F."/>
        </authorList>
    </citation>
    <scope>NUCLEOTIDE SEQUENCE</scope>
    <source>
        <strain evidence="2">R40</strain>
    </source>
</reference>
<feature type="region of interest" description="Disordered" evidence="1">
    <location>
        <begin position="1"/>
        <end position="102"/>
    </location>
</feature>
<comment type="caution">
    <text evidence="2">The sequence shown here is derived from an EMBL/GenBank/DDBJ whole genome shotgun (WGS) entry which is preliminary data.</text>
</comment>